<dbReference type="EMBL" id="MFKO01000002">
    <property type="protein sequence ID" value="OGG41776.1"/>
    <property type="molecule type" value="Genomic_DNA"/>
</dbReference>
<dbReference type="GO" id="GO:0036424">
    <property type="term" value="F:L-phosphoserine phosphatase activity"/>
    <property type="evidence" value="ECO:0007669"/>
    <property type="project" value="TreeGrafter"/>
</dbReference>
<proteinExistence type="predicted"/>
<dbReference type="Proteomes" id="UP000176322">
    <property type="component" value="Unassembled WGS sequence"/>
</dbReference>
<dbReference type="Gene3D" id="1.20.1440.100">
    <property type="entry name" value="SG protein - dephosphorylation function"/>
    <property type="match status" value="1"/>
</dbReference>
<dbReference type="InterPro" id="IPR036412">
    <property type="entry name" value="HAD-like_sf"/>
</dbReference>
<dbReference type="GO" id="GO:0005737">
    <property type="term" value="C:cytoplasm"/>
    <property type="evidence" value="ECO:0007669"/>
    <property type="project" value="TreeGrafter"/>
</dbReference>
<dbReference type="PANTHER" id="PTHR43344">
    <property type="entry name" value="PHOSPHOSERINE PHOSPHATASE"/>
    <property type="match status" value="1"/>
</dbReference>
<organism evidence="11 12">
    <name type="scientific">Candidatus Kaiserbacteria bacterium RIFCSPHIGHO2_01_FULL_46_22</name>
    <dbReference type="NCBI Taxonomy" id="1798475"/>
    <lineage>
        <taxon>Bacteria</taxon>
        <taxon>Candidatus Kaiseribacteriota</taxon>
    </lineage>
</organism>
<comment type="catalytic activity">
    <reaction evidence="10">
        <text>O-phospho-D-serine + H2O = D-serine + phosphate</text>
        <dbReference type="Rhea" id="RHEA:24873"/>
        <dbReference type="ChEBI" id="CHEBI:15377"/>
        <dbReference type="ChEBI" id="CHEBI:35247"/>
        <dbReference type="ChEBI" id="CHEBI:43474"/>
        <dbReference type="ChEBI" id="CHEBI:58680"/>
        <dbReference type="EC" id="3.1.3.3"/>
    </reaction>
</comment>
<keyword evidence="7" id="KW-0460">Magnesium</keyword>
<accession>A0A1F6BXU9</accession>
<dbReference type="Pfam" id="PF12710">
    <property type="entry name" value="HAD"/>
    <property type="match status" value="1"/>
</dbReference>
<comment type="cofactor">
    <cofactor evidence="1">
        <name>Mg(2+)</name>
        <dbReference type="ChEBI" id="CHEBI:18420"/>
    </cofactor>
</comment>
<comment type="catalytic activity">
    <reaction evidence="9">
        <text>O-phospho-L-serine + H2O = L-serine + phosphate</text>
        <dbReference type="Rhea" id="RHEA:21208"/>
        <dbReference type="ChEBI" id="CHEBI:15377"/>
        <dbReference type="ChEBI" id="CHEBI:33384"/>
        <dbReference type="ChEBI" id="CHEBI:43474"/>
        <dbReference type="ChEBI" id="CHEBI:57524"/>
        <dbReference type="EC" id="3.1.3.3"/>
    </reaction>
</comment>
<evidence type="ECO:0000256" key="9">
    <source>
        <dbReference type="ARBA" id="ARBA00048138"/>
    </source>
</evidence>
<evidence type="ECO:0000256" key="4">
    <source>
        <dbReference type="ARBA" id="ARBA00022605"/>
    </source>
</evidence>
<dbReference type="GO" id="GO:0006564">
    <property type="term" value="P:L-serine biosynthetic process"/>
    <property type="evidence" value="ECO:0007669"/>
    <property type="project" value="UniProtKB-KW"/>
</dbReference>
<sequence>MQKPVAFFDIDGTVFRSSLLIELVEKLVEHKIFPAEAEEYYLEAKQNWIDREGDYETYIDAVVESFRHNIKGVFYGDLADIGREVVSLHSKRVYRYTRDLIASLKREGYYLVAISQSPKTVLDEFCRQYGFDKVYGRIYEIGPQDRFTGVVEGEHLIANKANIVARVLSEEGLTDKGSIGVGDTEGDMSLLEAVENPICFNPNQTLFTHAKRRNWKVVVERKDVIYEL</sequence>
<comment type="pathway">
    <text evidence="2">Amino-acid biosynthesis; L-serine biosynthesis; L-serine from 3-phospho-D-glycerate: step 3/3.</text>
</comment>
<dbReference type="InterPro" id="IPR050582">
    <property type="entry name" value="HAD-like_SerB"/>
</dbReference>
<protein>
    <recommendedName>
        <fullName evidence="3">phosphoserine phosphatase</fullName>
        <ecNumber evidence="3">3.1.3.3</ecNumber>
    </recommendedName>
</protein>
<evidence type="ECO:0000256" key="7">
    <source>
        <dbReference type="ARBA" id="ARBA00022842"/>
    </source>
</evidence>
<comment type="caution">
    <text evidence="11">The sequence shown here is derived from an EMBL/GenBank/DDBJ whole genome shotgun (WGS) entry which is preliminary data.</text>
</comment>
<dbReference type="AlphaFoldDB" id="A0A1F6BXU9"/>
<keyword evidence="6" id="KW-0378">Hydrolase</keyword>
<evidence type="ECO:0000256" key="6">
    <source>
        <dbReference type="ARBA" id="ARBA00022801"/>
    </source>
</evidence>
<dbReference type="Gene3D" id="3.40.50.1000">
    <property type="entry name" value="HAD superfamily/HAD-like"/>
    <property type="match status" value="1"/>
</dbReference>
<gene>
    <name evidence="11" type="ORF">A2837_01000</name>
</gene>
<reference evidence="11 12" key="1">
    <citation type="journal article" date="2016" name="Nat. Commun.">
        <title>Thousands of microbial genomes shed light on interconnected biogeochemical processes in an aquifer system.</title>
        <authorList>
            <person name="Anantharaman K."/>
            <person name="Brown C.T."/>
            <person name="Hug L.A."/>
            <person name="Sharon I."/>
            <person name="Castelle C.J."/>
            <person name="Probst A.J."/>
            <person name="Thomas B.C."/>
            <person name="Singh A."/>
            <person name="Wilkins M.J."/>
            <person name="Karaoz U."/>
            <person name="Brodie E.L."/>
            <person name="Williams K.H."/>
            <person name="Hubbard S.S."/>
            <person name="Banfield J.F."/>
        </authorList>
    </citation>
    <scope>NUCLEOTIDE SEQUENCE [LARGE SCALE GENOMIC DNA]</scope>
</reference>
<dbReference type="PANTHER" id="PTHR43344:SF2">
    <property type="entry name" value="PHOSPHOSERINE PHOSPHATASE"/>
    <property type="match status" value="1"/>
</dbReference>
<evidence type="ECO:0000313" key="12">
    <source>
        <dbReference type="Proteomes" id="UP000176322"/>
    </source>
</evidence>
<dbReference type="InterPro" id="IPR006385">
    <property type="entry name" value="HAD_hydro_SerB1"/>
</dbReference>
<dbReference type="NCBIfam" id="TIGR01488">
    <property type="entry name" value="HAD-SF-IB"/>
    <property type="match status" value="1"/>
</dbReference>
<dbReference type="EC" id="3.1.3.3" evidence="3"/>
<keyword evidence="4" id="KW-0028">Amino-acid biosynthesis</keyword>
<name>A0A1F6BXU9_9BACT</name>
<evidence type="ECO:0000256" key="10">
    <source>
        <dbReference type="ARBA" id="ARBA00048523"/>
    </source>
</evidence>
<evidence type="ECO:0000313" key="11">
    <source>
        <dbReference type="EMBL" id="OGG41776.1"/>
    </source>
</evidence>
<dbReference type="InterPro" id="IPR023214">
    <property type="entry name" value="HAD_sf"/>
</dbReference>
<evidence type="ECO:0000256" key="1">
    <source>
        <dbReference type="ARBA" id="ARBA00001946"/>
    </source>
</evidence>
<evidence type="ECO:0000256" key="2">
    <source>
        <dbReference type="ARBA" id="ARBA00005135"/>
    </source>
</evidence>
<dbReference type="NCBIfam" id="TIGR01490">
    <property type="entry name" value="HAD-SF-IB-hyp1"/>
    <property type="match status" value="1"/>
</dbReference>
<evidence type="ECO:0000256" key="3">
    <source>
        <dbReference type="ARBA" id="ARBA00012640"/>
    </source>
</evidence>
<dbReference type="STRING" id="1798475.A2837_01000"/>
<keyword evidence="5" id="KW-0479">Metal-binding</keyword>
<evidence type="ECO:0000256" key="8">
    <source>
        <dbReference type="ARBA" id="ARBA00023299"/>
    </source>
</evidence>
<evidence type="ECO:0000256" key="5">
    <source>
        <dbReference type="ARBA" id="ARBA00022723"/>
    </source>
</evidence>
<keyword evidence="8" id="KW-0718">Serine biosynthesis</keyword>
<dbReference type="SUPFAM" id="SSF56784">
    <property type="entry name" value="HAD-like"/>
    <property type="match status" value="1"/>
</dbReference>
<dbReference type="GO" id="GO:0000287">
    <property type="term" value="F:magnesium ion binding"/>
    <property type="evidence" value="ECO:0007669"/>
    <property type="project" value="TreeGrafter"/>
</dbReference>